<gene>
    <name evidence="1" type="ORF">O6H91_01G046300</name>
</gene>
<sequence>MADFTSKSDQLPLVSPSSSSSSLHSPLLHNSIVVASASSPAPPIPAAAAPWGLHSPAANRFAAAKNDDDGMGDFGRYMSEKKRKLREQFQADFSSHLFGHVKAPVAAECLSNEEAGEHSLIAPKGSFEGHLFKGVSIFVNGFTIPSHSELRGLMMKYGGRFENYFSRSRVTHIVCSTLPDSKIKDSRSFSRGLPIVKPDWIVDSIAQGKLLHWASYQPERIAYAHPHQQKLSSFFGSDSGGEIDKEKSLLQLAVQSSSEVEPGLSDKLVSVLDVEKKHSCAGAINDTLQTTHAQVNEENLVKEENKDNYAKEEESKSTATAEEASSDSSTNEDVCHNWENAVDNESLLREDDSSSGKGNDHQNMASYAGHSTLVDKNFVQNFFKRSRLHFIGTWRSRYHGHVEDKPRPINESLSNQTPAIIHIDMDCFFVAVVVRNRPQMAGKPVAVCHSDSARGTAEISSANYTARAHGVHAGMFVRDAKACCPSLEIVPYDFEGYEEVAEKLYDILHKHCNQVQALSCDEAYLDVTGQGNPELIAESIRSEIFDATKCTASAGIATNVLLARLATKRAKPNGQYYVKADEEEQFMADLPVGELPGVGWALKEKLHSRNLCTCHQLRTVSKEVLQKEFGLKTGDMLWCYARGIDNRKVIPAQERKSIGAEVNWGVRFRHYEDARKFLGTLCEEVSTRLQKEYARGRTFTLKVKRRKNGAGEPAKFMGCGSCDNFSRSSTLAYATNKADVLLRVAEKLYASLQLEAQEVRGVGLQVTKLDMMTVSRSNREQKGLESWLASPLKNILPVQGPCKLVTNSNSILSATIVEKENEVQSPRNRKKIQADSVLQESKILRGSKISSELPSFRPPALPPMSQLDRSVLESLPPDIFNEIDNAYNGLLANEKPIANKAYIETDVHSKNKVHLDTSASSSIAFMRAVTPLLLRKPIQHPTNANNLHTEHAYPNEYLQTENQFCKEKHISHTSDAGDKVVSDPLEVVGPRDLMPLSFSQIDKAVLKELPTQLQCDLLHALPAHSAHTNLQHLSSSEHNVFHENDVFPSATPFVANTSNKLGMPSKSAASQKLDELWNGLPPKWVRIFHEWSGPGSRILRIISSQYQCRAAEGSFASFLLSLGPFLSDGAFDGSDGSDEVVYCVLELVKQYIQPLVSVDLEEVWKVLRLVKRISSEHRFWSEVQNLLLPPVQGYISDSYGGKLNIV</sequence>
<evidence type="ECO:0000313" key="2">
    <source>
        <dbReference type="Proteomes" id="UP001162992"/>
    </source>
</evidence>
<accession>A0ACC2EQM0</accession>
<evidence type="ECO:0000313" key="1">
    <source>
        <dbReference type="EMBL" id="KAJ7568746.1"/>
    </source>
</evidence>
<name>A0ACC2EQM0_DIPCM</name>
<keyword evidence="2" id="KW-1185">Reference proteome</keyword>
<dbReference type="Proteomes" id="UP001162992">
    <property type="component" value="Chromosome 1"/>
</dbReference>
<dbReference type="EMBL" id="CM055092">
    <property type="protein sequence ID" value="KAJ7568746.1"/>
    <property type="molecule type" value="Genomic_DNA"/>
</dbReference>
<protein>
    <submittedName>
        <fullName evidence="1">Uncharacterized protein</fullName>
    </submittedName>
</protein>
<reference evidence="2" key="1">
    <citation type="journal article" date="2024" name="Proc. Natl. Acad. Sci. U.S.A.">
        <title>Extraordinary preservation of gene collinearity over three hundred million years revealed in homosporous lycophytes.</title>
        <authorList>
            <person name="Li C."/>
            <person name="Wickell D."/>
            <person name="Kuo L.Y."/>
            <person name="Chen X."/>
            <person name="Nie B."/>
            <person name="Liao X."/>
            <person name="Peng D."/>
            <person name="Ji J."/>
            <person name="Jenkins J."/>
            <person name="Williams M."/>
            <person name="Shu S."/>
            <person name="Plott C."/>
            <person name="Barry K."/>
            <person name="Rajasekar S."/>
            <person name="Grimwood J."/>
            <person name="Han X."/>
            <person name="Sun S."/>
            <person name="Hou Z."/>
            <person name="He W."/>
            <person name="Dai G."/>
            <person name="Sun C."/>
            <person name="Schmutz J."/>
            <person name="Leebens-Mack J.H."/>
            <person name="Li F.W."/>
            <person name="Wang L."/>
        </authorList>
    </citation>
    <scope>NUCLEOTIDE SEQUENCE [LARGE SCALE GENOMIC DNA]</scope>
    <source>
        <strain evidence="2">cv. PW_Plant_1</strain>
    </source>
</reference>
<organism evidence="1 2">
    <name type="scientific">Diphasiastrum complanatum</name>
    <name type="common">Issler's clubmoss</name>
    <name type="synonym">Lycopodium complanatum</name>
    <dbReference type="NCBI Taxonomy" id="34168"/>
    <lineage>
        <taxon>Eukaryota</taxon>
        <taxon>Viridiplantae</taxon>
        <taxon>Streptophyta</taxon>
        <taxon>Embryophyta</taxon>
        <taxon>Tracheophyta</taxon>
        <taxon>Lycopodiopsida</taxon>
        <taxon>Lycopodiales</taxon>
        <taxon>Lycopodiaceae</taxon>
        <taxon>Lycopodioideae</taxon>
        <taxon>Diphasiastrum</taxon>
    </lineage>
</organism>
<proteinExistence type="predicted"/>
<comment type="caution">
    <text evidence="1">The sequence shown here is derived from an EMBL/GenBank/DDBJ whole genome shotgun (WGS) entry which is preliminary data.</text>
</comment>